<dbReference type="InterPro" id="IPR050810">
    <property type="entry name" value="Bact_Secretion_Sys_Channel"/>
</dbReference>
<dbReference type="Pfam" id="PF13629">
    <property type="entry name" value="T2SS-T3SS_pil_N"/>
    <property type="match status" value="1"/>
</dbReference>
<dbReference type="InterPro" id="IPR004846">
    <property type="entry name" value="T2SS/T3SS_dom"/>
</dbReference>
<evidence type="ECO:0000256" key="2">
    <source>
        <dbReference type="SAM" id="SignalP"/>
    </source>
</evidence>
<feature type="domain" description="Pilus formation protein N-terminal" evidence="4">
    <location>
        <begin position="36"/>
        <end position="107"/>
    </location>
</feature>
<accession>A0A4R6RR17</accession>
<name>A0A4R6RR17_9BURK</name>
<dbReference type="Pfam" id="PF00263">
    <property type="entry name" value="Secretin"/>
    <property type="match status" value="1"/>
</dbReference>
<comment type="caution">
    <text evidence="5">The sequence shown here is derived from an EMBL/GenBank/DDBJ whole genome shotgun (WGS) entry which is preliminary data.</text>
</comment>
<keyword evidence="2" id="KW-0732">Signal</keyword>
<gene>
    <name evidence="5" type="ORF">EV672_101492</name>
</gene>
<feature type="domain" description="Type II/III secretion system secretin-like" evidence="3">
    <location>
        <begin position="251"/>
        <end position="415"/>
    </location>
</feature>
<dbReference type="GO" id="GO:0015627">
    <property type="term" value="C:type II protein secretion system complex"/>
    <property type="evidence" value="ECO:0007669"/>
    <property type="project" value="TreeGrafter"/>
</dbReference>
<feature type="signal peptide" evidence="2">
    <location>
        <begin position="1"/>
        <end position="34"/>
    </location>
</feature>
<evidence type="ECO:0000256" key="1">
    <source>
        <dbReference type="RuleBase" id="RU004003"/>
    </source>
</evidence>
<sequence>MTAPDSLLDALTRHALAFTAVAAVTVACTATAHAAPATLNLDVGQQKTWTQPRPIVRAATANDDIVGINVAPPSGVIVTAKKPGSATISVWDSGSASTPAAQFNVVVSPGGGVSKIDSGAQLDSSGTKLRLSGQLSSLERHAAIERSVSEDPTKPAPNVVDASTSKFDVQVQIDVKIVEVSRKKLMSSGFFLENFHNGKSQGISGPSNLSGLVTDAASGNRTLQSATGFIPRPDAFNIFNWGTNTLAVFSALESNGFAYTLAEPSLTALSGQTATFLAGGEIPIPMRTGSGGDSTVTVFFKEFGIRLGLSPTVLDEQRMTLKVSPEVSELDSTLSVTAGGFNIPGLRVRRTDTTVALGDGETFVLSGLVSRFNTADIAKFPFLGDIPVLGAFFRSDRIDREDKELLMIVTPRLVRPFARNARLPNLPGEELRRYDPGYLHMLLLETGKFDSNEFGFTR</sequence>
<dbReference type="InterPro" id="IPR032789">
    <property type="entry name" value="T2SS-T3SS_pil_N"/>
</dbReference>
<dbReference type="PANTHER" id="PTHR30332">
    <property type="entry name" value="PROBABLE GENERAL SECRETION PATHWAY PROTEIN D"/>
    <property type="match status" value="1"/>
</dbReference>
<feature type="chain" id="PRO_5020470490" evidence="2">
    <location>
        <begin position="35"/>
        <end position="458"/>
    </location>
</feature>
<dbReference type="InterPro" id="IPR001775">
    <property type="entry name" value="GspD/PilQ"/>
</dbReference>
<dbReference type="Proteomes" id="UP000294593">
    <property type="component" value="Unassembled WGS sequence"/>
</dbReference>
<reference evidence="5 6" key="1">
    <citation type="submission" date="2019-03" db="EMBL/GenBank/DDBJ databases">
        <title>Genomic Encyclopedia of Type Strains, Phase IV (KMG-IV): sequencing the most valuable type-strain genomes for metagenomic binning, comparative biology and taxonomic classification.</title>
        <authorList>
            <person name="Goeker M."/>
        </authorList>
    </citation>
    <scope>NUCLEOTIDE SEQUENCE [LARGE SCALE GENOMIC DNA]</scope>
    <source>
        <strain evidence="5 6">DSM 11901</strain>
    </source>
</reference>
<protein>
    <submittedName>
        <fullName evidence="5">Pilus assembly protein CpaC</fullName>
    </submittedName>
</protein>
<dbReference type="EMBL" id="SNXW01000001">
    <property type="protein sequence ID" value="TDP88346.1"/>
    <property type="molecule type" value="Genomic_DNA"/>
</dbReference>
<dbReference type="GO" id="GO:0009306">
    <property type="term" value="P:protein secretion"/>
    <property type="evidence" value="ECO:0007669"/>
    <property type="project" value="InterPro"/>
</dbReference>
<proteinExistence type="inferred from homology"/>
<keyword evidence="6" id="KW-1185">Reference proteome</keyword>
<evidence type="ECO:0000313" key="5">
    <source>
        <dbReference type="EMBL" id="TDP88346.1"/>
    </source>
</evidence>
<dbReference type="PRINTS" id="PR00811">
    <property type="entry name" value="BCTERIALGSPD"/>
</dbReference>
<dbReference type="AlphaFoldDB" id="A0A4R6RR17"/>
<dbReference type="OrthoDB" id="9775455at2"/>
<dbReference type="PANTHER" id="PTHR30332:SF17">
    <property type="entry name" value="TYPE IV PILIATION SYSTEM PROTEIN DR_0774-RELATED"/>
    <property type="match status" value="1"/>
</dbReference>
<evidence type="ECO:0000259" key="4">
    <source>
        <dbReference type="Pfam" id="PF13629"/>
    </source>
</evidence>
<dbReference type="RefSeq" id="WP_133605966.1">
    <property type="nucleotide sequence ID" value="NZ_SNXW01000001.1"/>
</dbReference>
<organism evidence="5 6">
    <name type="scientific">Aquabacterium commune</name>
    <dbReference type="NCBI Taxonomy" id="70586"/>
    <lineage>
        <taxon>Bacteria</taxon>
        <taxon>Pseudomonadati</taxon>
        <taxon>Pseudomonadota</taxon>
        <taxon>Betaproteobacteria</taxon>
        <taxon>Burkholderiales</taxon>
        <taxon>Aquabacterium</taxon>
    </lineage>
</organism>
<evidence type="ECO:0000313" key="6">
    <source>
        <dbReference type="Proteomes" id="UP000294593"/>
    </source>
</evidence>
<evidence type="ECO:0000259" key="3">
    <source>
        <dbReference type="Pfam" id="PF00263"/>
    </source>
</evidence>
<comment type="similarity">
    <text evidence="1">Belongs to the bacterial secretin family.</text>
</comment>